<keyword evidence="3" id="KW-1185">Reference proteome</keyword>
<evidence type="ECO:0000313" key="2">
    <source>
        <dbReference type="EMBL" id="MBJ6121215.1"/>
    </source>
</evidence>
<accession>A0ABS0XN09</accession>
<dbReference type="InterPro" id="IPR016181">
    <property type="entry name" value="Acyl_CoA_acyltransferase"/>
</dbReference>
<dbReference type="PANTHER" id="PTHR43610">
    <property type="entry name" value="BLL6696 PROTEIN"/>
    <property type="match status" value="1"/>
</dbReference>
<organism evidence="2 3">
    <name type="scientific">Sphingomonas mollis</name>
    <dbReference type="NCBI Taxonomy" id="2795726"/>
    <lineage>
        <taxon>Bacteria</taxon>
        <taxon>Pseudomonadati</taxon>
        <taxon>Pseudomonadota</taxon>
        <taxon>Alphaproteobacteria</taxon>
        <taxon>Sphingomonadales</taxon>
        <taxon>Sphingomonadaceae</taxon>
        <taxon>Sphingomonas</taxon>
    </lineage>
</organism>
<dbReference type="Proteomes" id="UP000640426">
    <property type="component" value="Unassembled WGS sequence"/>
</dbReference>
<dbReference type="InterPro" id="IPR000182">
    <property type="entry name" value="GNAT_dom"/>
</dbReference>
<proteinExistence type="predicted"/>
<dbReference type="Pfam" id="PF13302">
    <property type="entry name" value="Acetyltransf_3"/>
    <property type="match status" value="1"/>
</dbReference>
<evidence type="ECO:0000313" key="3">
    <source>
        <dbReference type="Proteomes" id="UP000640426"/>
    </source>
</evidence>
<dbReference type="SUPFAM" id="SSF55729">
    <property type="entry name" value="Acyl-CoA N-acyltransferases (Nat)"/>
    <property type="match status" value="1"/>
</dbReference>
<gene>
    <name evidence="2" type="ORF">JAO74_05350</name>
</gene>
<feature type="domain" description="N-acetyltransferase" evidence="1">
    <location>
        <begin position="15"/>
        <end position="174"/>
    </location>
</feature>
<dbReference type="EMBL" id="JAELXS010000002">
    <property type="protein sequence ID" value="MBJ6121215.1"/>
    <property type="molecule type" value="Genomic_DNA"/>
</dbReference>
<name>A0ABS0XN09_9SPHN</name>
<sequence>MSLWRETPTLAGRHVTLRPFDPADVAALTDVARTDDLWDLFYANVSQLKTPDRWMAAALAEQDHGRARLFTVLDAEGAVAGATRFMRMSEAHRRLEIGGTFYATRVQRTGVNTEAKRLLLTHAFDVLGCQCVQIRTDALNKRSQTAIERLGAKQDGILRGHQVMANGRLRDTIVYSIIDREWPAVRQNLDYLLGRYDR</sequence>
<dbReference type="RefSeq" id="WP_199035870.1">
    <property type="nucleotide sequence ID" value="NZ_JAELXS010000002.1"/>
</dbReference>
<dbReference type="Gene3D" id="3.40.630.30">
    <property type="match status" value="1"/>
</dbReference>
<dbReference type="PROSITE" id="PS51186">
    <property type="entry name" value="GNAT"/>
    <property type="match status" value="1"/>
</dbReference>
<comment type="caution">
    <text evidence="2">The sequence shown here is derived from an EMBL/GenBank/DDBJ whole genome shotgun (WGS) entry which is preliminary data.</text>
</comment>
<reference evidence="3" key="1">
    <citation type="submission" date="2020-12" db="EMBL/GenBank/DDBJ databases">
        <title>Hymenobacter sp.</title>
        <authorList>
            <person name="Kim M.K."/>
        </authorList>
    </citation>
    <scope>NUCLEOTIDE SEQUENCE [LARGE SCALE GENOMIC DNA]</scope>
    <source>
        <strain evidence="3">BT553</strain>
    </source>
</reference>
<dbReference type="PANTHER" id="PTHR43610:SF1">
    <property type="entry name" value="N-ACETYLTRANSFERASE DOMAIN-CONTAINING PROTEIN"/>
    <property type="match status" value="1"/>
</dbReference>
<evidence type="ECO:0000259" key="1">
    <source>
        <dbReference type="PROSITE" id="PS51186"/>
    </source>
</evidence>
<protein>
    <submittedName>
        <fullName evidence="2">GNAT family N-acetyltransferase</fullName>
    </submittedName>
</protein>